<comment type="pathway">
    <text evidence="1">Protein modification; protein ubiquitination.</text>
</comment>
<feature type="repeat" description="WD" evidence="5">
    <location>
        <begin position="306"/>
        <end position="341"/>
    </location>
</feature>
<proteinExistence type="predicted"/>
<reference evidence="8 9" key="1">
    <citation type="journal article" date="2024" name="Proc. Natl. Acad. Sci. U.S.A.">
        <title>The genetic regulatory architecture and epigenomic basis for age-related changes in rattlesnake venom.</title>
        <authorList>
            <person name="Hogan M.P."/>
            <person name="Holding M.L."/>
            <person name="Nystrom G.S."/>
            <person name="Colston T.J."/>
            <person name="Bartlett D.A."/>
            <person name="Mason A.J."/>
            <person name="Ellsworth S.A."/>
            <person name="Rautsaw R.M."/>
            <person name="Lawrence K.C."/>
            <person name="Strickland J.L."/>
            <person name="He B."/>
            <person name="Fraser P."/>
            <person name="Margres M.J."/>
            <person name="Gilbert D.M."/>
            <person name="Gibbs H.L."/>
            <person name="Parkinson C.L."/>
            <person name="Rokyta D.R."/>
        </authorList>
    </citation>
    <scope>NUCLEOTIDE SEQUENCE [LARGE SCALE GENOMIC DNA]</scope>
    <source>
        <strain evidence="8">DRR0105</strain>
    </source>
</reference>
<dbReference type="PROSITE" id="PS50294">
    <property type="entry name" value="WD_REPEATS_REGION"/>
    <property type="match status" value="4"/>
</dbReference>
<dbReference type="SMART" id="SM00969">
    <property type="entry name" value="SOCS_box"/>
    <property type="match status" value="1"/>
</dbReference>
<dbReference type="InterPro" id="IPR020472">
    <property type="entry name" value="WD40_PAC1"/>
</dbReference>
<dbReference type="InterPro" id="IPR015943">
    <property type="entry name" value="WD40/YVTN_repeat-like_dom_sf"/>
</dbReference>
<feature type="compositionally biased region" description="Low complexity" evidence="6">
    <location>
        <begin position="108"/>
        <end position="129"/>
    </location>
</feature>
<evidence type="ECO:0000256" key="3">
    <source>
        <dbReference type="ARBA" id="ARBA00022737"/>
    </source>
</evidence>
<keyword evidence="3" id="KW-0677">Repeat</keyword>
<evidence type="ECO:0000256" key="6">
    <source>
        <dbReference type="SAM" id="MobiDB-lite"/>
    </source>
</evidence>
<evidence type="ECO:0000256" key="1">
    <source>
        <dbReference type="ARBA" id="ARBA00004906"/>
    </source>
</evidence>
<feature type="domain" description="SOCS box" evidence="7">
    <location>
        <begin position="527"/>
        <end position="563"/>
    </location>
</feature>
<dbReference type="SUPFAM" id="SSF158235">
    <property type="entry name" value="SOCS box-like"/>
    <property type="match status" value="1"/>
</dbReference>
<evidence type="ECO:0000256" key="5">
    <source>
        <dbReference type="PROSITE-ProRule" id="PRU00221"/>
    </source>
</evidence>
<keyword evidence="2 5" id="KW-0853">WD repeat</keyword>
<dbReference type="Gene3D" id="2.130.10.10">
    <property type="entry name" value="YVTN repeat-like/Quinoprotein amine dehydrogenase"/>
    <property type="match status" value="2"/>
</dbReference>
<protein>
    <submittedName>
        <fullName evidence="8">WD repeat and SOCS box-containing protein 2</fullName>
    </submittedName>
</protein>
<dbReference type="Pfam" id="PF00400">
    <property type="entry name" value="WD40"/>
    <property type="match status" value="4"/>
</dbReference>
<dbReference type="InterPro" id="IPR001680">
    <property type="entry name" value="WD40_rpt"/>
</dbReference>
<dbReference type="InterPro" id="IPR051983">
    <property type="entry name" value="WSB_SOCS-box_domain"/>
</dbReference>
<comment type="caution">
    <text evidence="8">The sequence shown here is derived from an EMBL/GenBank/DDBJ whole genome shotgun (WGS) entry which is preliminary data.</text>
</comment>
<feature type="repeat" description="WD" evidence="5">
    <location>
        <begin position="448"/>
        <end position="489"/>
    </location>
</feature>
<dbReference type="Proteomes" id="UP001474421">
    <property type="component" value="Unassembled WGS sequence"/>
</dbReference>
<accession>A0AAW1APX3</accession>
<dbReference type="InterPro" id="IPR019775">
    <property type="entry name" value="WD40_repeat_CS"/>
</dbReference>
<dbReference type="AlphaFoldDB" id="A0AAW1APX3"/>
<dbReference type="PROSITE" id="PS00678">
    <property type="entry name" value="WD_REPEATS_1"/>
    <property type="match status" value="1"/>
</dbReference>
<feature type="compositionally biased region" description="Low complexity" evidence="6">
    <location>
        <begin position="86"/>
        <end position="101"/>
    </location>
</feature>
<sequence>MCKQTPKLRVHQGLYSGLSPAGRTRPTSPKGHLAVDDGSCSQLEESSQGPPRQARQGHATLLRVNRLQRRHASPSQPAVRPGRKSGAGAERSSAASPPRLSAARRRLGLGSRPALVGFPSAPSPSSGSSRTRDGLGKRKRPRMEAAPGERCRPRLLSAGEAVAEGDPLLVAELKPGQSQQYDWKSSCETWGVAFSADGTWFAWSQGHGVVRLLPWPLQGTEHNSKALECKNQGGKTKPKGYGGLKEKTLECGQIVWGLAFSSWLPSQPYKYCHRKESSPCLILATGLNDGQIKVWEVETGNLLFNLVGHQDVVRDLSFAPGHRSSILVSASRDKTLRIWDLGQNVKQLKVLSGHSQWVYSCSISPDGQMLCSVAGEKSALLWSMRSYRLLRKLEGHQSCVASCDFSPDSALLATASYDTCVILWDPCTGEKLRSLWHHPLQPAVDQSGNFHTSSLRSVCFSPEGLYLATVADDRLLRIWALELESPVAFAPVKNGLCCTYFPHGGIIATGTRDGHAQFWTAPQALSSLKHLCRKVLRGCFTSYQVQALSIPKKMKEFLTYRTL</sequence>
<dbReference type="Pfam" id="PF07525">
    <property type="entry name" value="SOCS_box"/>
    <property type="match status" value="1"/>
</dbReference>
<dbReference type="Gene3D" id="1.10.750.20">
    <property type="entry name" value="SOCS box"/>
    <property type="match status" value="1"/>
</dbReference>
<evidence type="ECO:0000259" key="7">
    <source>
        <dbReference type="PROSITE" id="PS50225"/>
    </source>
</evidence>
<dbReference type="EMBL" id="JAOTOJ010000018">
    <property type="protein sequence ID" value="KAK9391599.1"/>
    <property type="molecule type" value="Genomic_DNA"/>
</dbReference>
<dbReference type="GO" id="GO:0035556">
    <property type="term" value="P:intracellular signal transduction"/>
    <property type="evidence" value="ECO:0007669"/>
    <property type="project" value="InterPro"/>
</dbReference>
<feature type="repeat" description="WD" evidence="5">
    <location>
        <begin position="393"/>
        <end position="434"/>
    </location>
</feature>
<evidence type="ECO:0000313" key="9">
    <source>
        <dbReference type="Proteomes" id="UP001474421"/>
    </source>
</evidence>
<gene>
    <name evidence="8" type="ORF">NXF25_017988</name>
</gene>
<feature type="compositionally biased region" description="Basic residues" evidence="6">
    <location>
        <begin position="1"/>
        <end position="10"/>
    </location>
</feature>
<dbReference type="InterPro" id="IPR036036">
    <property type="entry name" value="SOCS_box-like_dom_sf"/>
</dbReference>
<evidence type="ECO:0000256" key="4">
    <source>
        <dbReference type="ARBA" id="ARBA00022786"/>
    </source>
</evidence>
<dbReference type="GO" id="GO:0000209">
    <property type="term" value="P:protein polyubiquitination"/>
    <property type="evidence" value="ECO:0007669"/>
    <property type="project" value="TreeGrafter"/>
</dbReference>
<keyword evidence="9" id="KW-1185">Reference proteome</keyword>
<dbReference type="CDD" id="cd00200">
    <property type="entry name" value="WD40"/>
    <property type="match status" value="1"/>
</dbReference>
<name>A0AAW1APX3_CROAD</name>
<dbReference type="InterPro" id="IPR001496">
    <property type="entry name" value="SOCS_box"/>
</dbReference>
<feature type="compositionally biased region" description="Polar residues" evidence="6">
    <location>
        <begin position="39"/>
        <end position="50"/>
    </location>
</feature>
<dbReference type="PROSITE" id="PS50082">
    <property type="entry name" value="WD_REPEATS_2"/>
    <property type="match status" value="5"/>
</dbReference>
<evidence type="ECO:0000313" key="8">
    <source>
        <dbReference type="EMBL" id="KAK9391599.1"/>
    </source>
</evidence>
<dbReference type="SMART" id="SM00253">
    <property type="entry name" value="SOCS"/>
    <property type="match status" value="1"/>
</dbReference>
<dbReference type="PROSITE" id="PS50225">
    <property type="entry name" value="SOCS"/>
    <property type="match status" value="1"/>
</dbReference>
<dbReference type="PANTHER" id="PTHR15622">
    <property type="entry name" value="WD40 REPEAT PROTEIN"/>
    <property type="match status" value="1"/>
</dbReference>
<dbReference type="SMART" id="SM00320">
    <property type="entry name" value="WD40"/>
    <property type="match status" value="6"/>
</dbReference>
<feature type="repeat" description="WD" evidence="5">
    <location>
        <begin position="351"/>
        <end position="392"/>
    </location>
</feature>
<dbReference type="SUPFAM" id="SSF50978">
    <property type="entry name" value="WD40 repeat-like"/>
    <property type="match status" value="1"/>
</dbReference>
<keyword evidence="4" id="KW-0833">Ubl conjugation pathway</keyword>
<feature type="region of interest" description="Disordered" evidence="6">
    <location>
        <begin position="1"/>
        <end position="150"/>
    </location>
</feature>
<organism evidence="8 9">
    <name type="scientific">Crotalus adamanteus</name>
    <name type="common">Eastern diamondback rattlesnake</name>
    <dbReference type="NCBI Taxonomy" id="8729"/>
    <lineage>
        <taxon>Eukaryota</taxon>
        <taxon>Metazoa</taxon>
        <taxon>Chordata</taxon>
        <taxon>Craniata</taxon>
        <taxon>Vertebrata</taxon>
        <taxon>Euteleostomi</taxon>
        <taxon>Lepidosauria</taxon>
        <taxon>Squamata</taxon>
        <taxon>Bifurcata</taxon>
        <taxon>Unidentata</taxon>
        <taxon>Episquamata</taxon>
        <taxon>Toxicofera</taxon>
        <taxon>Serpentes</taxon>
        <taxon>Colubroidea</taxon>
        <taxon>Viperidae</taxon>
        <taxon>Crotalinae</taxon>
        <taxon>Crotalus</taxon>
    </lineage>
</organism>
<dbReference type="PANTHER" id="PTHR15622:SF1">
    <property type="entry name" value="WD REPEAT AND SOCS BOX-CONTAINING PROTEIN 2"/>
    <property type="match status" value="1"/>
</dbReference>
<dbReference type="PRINTS" id="PR00320">
    <property type="entry name" value="GPROTEINBRPT"/>
</dbReference>
<feature type="repeat" description="WD" evidence="5">
    <location>
        <begin position="283"/>
        <end position="305"/>
    </location>
</feature>
<evidence type="ECO:0000256" key="2">
    <source>
        <dbReference type="ARBA" id="ARBA00022574"/>
    </source>
</evidence>
<dbReference type="InterPro" id="IPR036322">
    <property type="entry name" value="WD40_repeat_dom_sf"/>
</dbReference>